<proteinExistence type="predicted"/>
<feature type="compositionally biased region" description="Gly residues" evidence="1">
    <location>
        <begin position="12"/>
        <end position="28"/>
    </location>
</feature>
<evidence type="ECO:0000256" key="1">
    <source>
        <dbReference type="SAM" id="MobiDB-lite"/>
    </source>
</evidence>
<dbReference type="EMBL" id="AP018448">
    <property type="protein sequence ID" value="BBC31262.1"/>
    <property type="molecule type" value="Genomic_DNA"/>
</dbReference>
<feature type="region of interest" description="Disordered" evidence="1">
    <location>
        <begin position="1"/>
        <end position="69"/>
    </location>
</feature>
<accession>A0ABN5VET3</accession>
<name>A0ABN5VET3_9ACTN</name>
<reference evidence="2 3" key="1">
    <citation type="journal article" date="2010" name="ChemBioChem">
        <title>Cloning and characterization of the biosynthetic gene cluster of 16-membered macrolide antibiotic FD-891: involvement of a dual functional cytochrome P450 monooxygenase catalyzing epoxidation and hydroxylation.</title>
        <authorList>
            <person name="Kudo F."/>
            <person name="Motegi A."/>
            <person name="Mizoue K."/>
            <person name="Eguchi T."/>
        </authorList>
    </citation>
    <scope>NUCLEOTIDE SEQUENCE [LARGE SCALE GENOMIC DNA]</scope>
    <source>
        <strain evidence="2 3">A-8890</strain>
    </source>
</reference>
<protein>
    <submittedName>
        <fullName evidence="2">Uncharacterized protein</fullName>
    </submittedName>
</protein>
<gene>
    <name evidence="2" type="ORF">SGFS_025560</name>
</gene>
<sequence length="132" mass="13182">MSVRRVRLVGARGSGLGARGGRGAGGPSPGSAAQFGPAAPPPASPAASRHRFGTPWASTRRCGAPPPAPAEIASLFTAAPHVSVSEQADSGHNLGVGHSGRAYHLKVLSFAEECAVTRETGATAPPREGRAG</sequence>
<keyword evidence="3" id="KW-1185">Reference proteome</keyword>
<evidence type="ECO:0000313" key="2">
    <source>
        <dbReference type="EMBL" id="BBC31262.1"/>
    </source>
</evidence>
<dbReference type="Proteomes" id="UP001321542">
    <property type="component" value="Chromosome"/>
</dbReference>
<evidence type="ECO:0000313" key="3">
    <source>
        <dbReference type="Proteomes" id="UP001321542"/>
    </source>
</evidence>
<reference evidence="2 3" key="2">
    <citation type="journal article" date="2023" name="ChemBioChem">
        <title>Acyltransferase Domain Exchange between Two Independent Type I Polyketide Synthases in the Same Producer Strain of Macrolide Antibiotics.</title>
        <authorList>
            <person name="Kudo F."/>
            <person name="Kishikawa K."/>
            <person name="Tsuboi K."/>
            <person name="Kido T."/>
            <person name="Usui T."/>
            <person name="Hashimoto J."/>
            <person name="Shin-Ya K."/>
            <person name="Miyanaga A."/>
            <person name="Eguchi T."/>
        </authorList>
    </citation>
    <scope>NUCLEOTIDE SEQUENCE [LARGE SCALE GENOMIC DNA]</scope>
    <source>
        <strain evidence="2 3">A-8890</strain>
    </source>
</reference>
<organism evidence="2 3">
    <name type="scientific">Streptomyces graminofaciens</name>
    <dbReference type="NCBI Taxonomy" id="68212"/>
    <lineage>
        <taxon>Bacteria</taxon>
        <taxon>Bacillati</taxon>
        <taxon>Actinomycetota</taxon>
        <taxon>Actinomycetes</taxon>
        <taxon>Kitasatosporales</taxon>
        <taxon>Streptomycetaceae</taxon>
        <taxon>Streptomyces</taxon>
    </lineage>
</organism>